<name>A0ACD5UF16_AVESA</name>
<keyword evidence="2" id="KW-1185">Reference proteome</keyword>
<proteinExistence type="predicted"/>
<organism evidence="1 2">
    <name type="scientific">Avena sativa</name>
    <name type="common">Oat</name>
    <dbReference type="NCBI Taxonomy" id="4498"/>
    <lineage>
        <taxon>Eukaryota</taxon>
        <taxon>Viridiplantae</taxon>
        <taxon>Streptophyta</taxon>
        <taxon>Embryophyta</taxon>
        <taxon>Tracheophyta</taxon>
        <taxon>Spermatophyta</taxon>
        <taxon>Magnoliopsida</taxon>
        <taxon>Liliopsida</taxon>
        <taxon>Poales</taxon>
        <taxon>Poaceae</taxon>
        <taxon>BOP clade</taxon>
        <taxon>Pooideae</taxon>
        <taxon>Poodae</taxon>
        <taxon>Poeae</taxon>
        <taxon>Poeae Chloroplast Group 1 (Aveneae type)</taxon>
        <taxon>Aveninae</taxon>
        <taxon>Avena</taxon>
    </lineage>
</organism>
<reference evidence="1" key="2">
    <citation type="submission" date="2025-09" db="UniProtKB">
        <authorList>
            <consortium name="EnsemblPlants"/>
        </authorList>
    </citation>
    <scope>IDENTIFICATION</scope>
</reference>
<evidence type="ECO:0000313" key="1">
    <source>
        <dbReference type="EnsemblPlants" id="AVESA.00010b.r2.2AG0240360.1.CDS"/>
    </source>
</evidence>
<dbReference type="EnsemblPlants" id="AVESA.00010b.r2.2AG0240360.1">
    <property type="protein sequence ID" value="AVESA.00010b.r2.2AG0240360.1.CDS"/>
    <property type="gene ID" value="AVESA.00010b.r2.2AG0240360"/>
</dbReference>
<sequence>MVLAQLGGSITRALAQMSKATVVDEKVLGDCLNEITRALLQSDVRFQTVRDVQTNIRKIVNLETLAAGTNKHRIIQQAVFSELCSMLDPGKPAFVPKKGKPSVVMFVGLQGSGKTTTCTKYARYYQLKGFKPSVVCADTFRAGAFDQLKQNATKARIPFYGSYTESDPVKIAVDGLERFRKENSDLIIIDTSGRHKQEAALFEEMRQVAEATKPDLVIFVMDGSIGQAAFGQAQAFKQSASVGAVIVTKMDGHANGGGALSAVAATKSPVIFIGTGEHLHELEVFDVRPFVSRLLGMGDLSGLIDKIQDVIPADKQPELLAKISEGTFTLRLLYEQFQNLLKMGSLGQVFSMLPGFNSELMPKGQEKDGQAKIKRYMTIMDSMTDAELDNPNPKKLMTESRTIRIARGSGRQVRDVMDMLEEYKRLAKVFGKMKDLKIPKNNGKMSDLSQNQTIQQLVKALPPQMLKQMGGVPGLKALVNKMGGKDINKMLGGLGMGGD</sequence>
<accession>A0ACD5UF16</accession>
<protein>
    <submittedName>
        <fullName evidence="1">Uncharacterized protein</fullName>
    </submittedName>
</protein>
<evidence type="ECO:0000313" key="2">
    <source>
        <dbReference type="Proteomes" id="UP001732700"/>
    </source>
</evidence>
<reference evidence="1" key="1">
    <citation type="submission" date="2021-05" db="EMBL/GenBank/DDBJ databases">
        <authorList>
            <person name="Scholz U."/>
            <person name="Mascher M."/>
            <person name="Fiebig A."/>
        </authorList>
    </citation>
    <scope>NUCLEOTIDE SEQUENCE [LARGE SCALE GENOMIC DNA]</scope>
</reference>
<dbReference type="Proteomes" id="UP001732700">
    <property type="component" value="Chromosome 2A"/>
</dbReference>